<reference evidence="1 2" key="1">
    <citation type="submission" date="2021-03" db="EMBL/GenBank/DDBJ databases">
        <title>Genomic Encyclopedia of Type Strains, Phase IV (KMG-IV): sequencing the most valuable type-strain genomes for metagenomic binning, comparative biology and taxonomic classification.</title>
        <authorList>
            <person name="Goeker M."/>
        </authorList>
    </citation>
    <scope>NUCLEOTIDE SEQUENCE [LARGE SCALE GENOMIC DNA]</scope>
    <source>
        <strain evidence="1 2">DSM 101953</strain>
    </source>
</reference>
<dbReference type="Proteomes" id="UP000773462">
    <property type="component" value="Unassembled WGS sequence"/>
</dbReference>
<dbReference type="RefSeq" id="WP_209873781.1">
    <property type="nucleotide sequence ID" value="NZ_JAGGLV010000008.1"/>
</dbReference>
<dbReference type="InterPro" id="IPR036206">
    <property type="entry name" value="ThiamineP_synth_sf"/>
</dbReference>
<evidence type="ECO:0000313" key="2">
    <source>
        <dbReference type="Proteomes" id="UP000773462"/>
    </source>
</evidence>
<accession>A0ABS4NRH4</accession>
<evidence type="ECO:0000313" key="1">
    <source>
        <dbReference type="EMBL" id="MBP2112648.1"/>
    </source>
</evidence>
<organism evidence="1 2">
    <name type="scientific">Paenibacillus silagei</name>
    <dbReference type="NCBI Taxonomy" id="1670801"/>
    <lineage>
        <taxon>Bacteria</taxon>
        <taxon>Bacillati</taxon>
        <taxon>Bacillota</taxon>
        <taxon>Bacilli</taxon>
        <taxon>Bacillales</taxon>
        <taxon>Paenibacillaceae</taxon>
        <taxon>Paenibacillus</taxon>
    </lineage>
</organism>
<comment type="caution">
    <text evidence="1">The sequence shown here is derived from an EMBL/GenBank/DDBJ whole genome shotgun (WGS) entry which is preliminary data.</text>
</comment>
<protein>
    <submittedName>
        <fullName evidence="1">Uncharacterized protein</fullName>
    </submittedName>
</protein>
<sequence length="230" mass="24818">MGKLQQRLEQSGLSLIISLPANDVRLAKVALEEGADALKVHFNVGHRASGTHFGALDSYEDIFSEIRSTFDGPLGVVPSGSLEGVAEEEIRRLAPLGFDFYSIYAHHLPSFMLEDHGLDRTFAINDTYDLSQVQAGAQFGITALEASIVPGSEYGTALSFADLLKYRYLADHSGLPVLVPSQRKLVTGDVPSLQRAGVKAIMLGAVVTGKTEEELRRAVSSFRGAIDKLS</sequence>
<dbReference type="SUPFAM" id="SSF51391">
    <property type="entry name" value="Thiamin phosphate synthase"/>
    <property type="match status" value="1"/>
</dbReference>
<dbReference type="EMBL" id="JAGGLV010000008">
    <property type="protein sequence ID" value="MBP2112648.1"/>
    <property type="molecule type" value="Genomic_DNA"/>
</dbReference>
<proteinExistence type="predicted"/>
<gene>
    <name evidence="1" type="ORF">J2Z70_002802</name>
</gene>
<keyword evidence="2" id="KW-1185">Reference proteome</keyword>
<name>A0ABS4NRH4_9BACL</name>